<evidence type="ECO:0000313" key="2">
    <source>
        <dbReference type="Proteomes" id="UP001177140"/>
    </source>
</evidence>
<dbReference type="InterPro" id="IPR023213">
    <property type="entry name" value="CAT-like_dom_sf"/>
</dbReference>
<dbReference type="Pfam" id="PF02458">
    <property type="entry name" value="Transferase"/>
    <property type="match status" value="1"/>
</dbReference>
<accession>A0AA42B1J1</accession>
<organism evidence="1 2">
    <name type="scientific">Papaver nudicaule</name>
    <name type="common">Iceland poppy</name>
    <dbReference type="NCBI Taxonomy" id="74823"/>
    <lineage>
        <taxon>Eukaryota</taxon>
        <taxon>Viridiplantae</taxon>
        <taxon>Streptophyta</taxon>
        <taxon>Embryophyta</taxon>
        <taxon>Tracheophyta</taxon>
        <taxon>Spermatophyta</taxon>
        <taxon>Magnoliopsida</taxon>
        <taxon>Ranunculales</taxon>
        <taxon>Papaveraceae</taxon>
        <taxon>Papaveroideae</taxon>
        <taxon>Papaver</taxon>
    </lineage>
</organism>
<gene>
    <name evidence="1" type="ORF">MKW94_002974</name>
</gene>
<dbReference type="Proteomes" id="UP001177140">
    <property type="component" value="Unassembled WGS sequence"/>
</dbReference>
<keyword evidence="2" id="KW-1185">Reference proteome</keyword>
<protein>
    <submittedName>
        <fullName evidence="1">Uncharacterized protein</fullName>
    </submittedName>
</protein>
<comment type="caution">
    <text evidence="1">The sequence shown here is derived from an EMBL/GenBank/DDBJ whole genome shotgun (WGS) entry which is preliminary data.</text>
</comment>
<proteinExistence type="predicted"/>
<sequence length="129" mass="14743">MVKVTLKESSVVKPAEETPKVLLWTSNMDQLNRNASGRIEIDCTGEGVIFVEAGTDSLIEDLGELTPSEQLMPLVPNIDYDDIYSCPPFLVQVCIPTFWFRQPYLVFTFLPFRKDSIFYLCLLFLILPF</sequence>
<dbReference type="Gene3D" id="3.30.559.10">
    <property type="entry name" value="Chloramphenicol acetyltransferase-like domain"/>
    <property type="match status" value="1"/>
</dbReference>
<dbReference type="EMBL" id="JAJJMA010288191">
    <property type="protein sequence ID" value="MCL7046996.1"/>
    <property type="molecule type" value="Genomic_DNA"/>
</dbReference>
<reference evidence="1" key="1">
    <citation type="submission" date="2022-03" db="EMBL/GenBank/DDBJ databases">
        <title>A functionally conserved STORR gene fusion in Papaver species that diverged 16.8 million years ago.</title>
        <authorList>
            <person name="Catania T."/>
        </authorList>
    </citation>
    <scope>NUCLEOTIDE SEQUENCE</scope>
    <source>
        <strain evidence="1">S-191538</strain>
    </source>
</reference>
<name>A0AA42B1J1_PAPNU</name>
<dbReference type="AlphaFoldDB" id="A0AA42B1J1"/>
<evidence type="ECO:0000313" key="1">
    <source>
        <dbReference type="EMBL" id="MCL7046996.1"/>
    </source>
</evidence>